<dbReference type="Gene3D" id="2.60.120.620">
    <property type="entry name" value="q2cbj1_9rhob like domain"/>
    <property type="match status" value="1"/>
</dbReference>
<dbReference type="InterPro" id="IPR005123">
    <property type="entry name" value="Oxoglu/Fe-dep_dioxygenase_dom"/>
</dbReference>
<protein>
    <recommendedName>
        <fullName evidence="2">Fe2OG dioxygenase domain-containing protein</fullName>
    </recommendedName>
</protein>
<accession>A0A1X7UX57</accession>
<keyword evidence="1" id="KW-0560">Oxidoreductase</keyword>
<evidence type="ECO:0000313" key="3">
    <source>
        <dbReference type="EnsemblMetazoa" id="Aqu2.1.32271_001"/>
    </source>
</evidence>
<name>A0A1X7UX57_AMPQE</name>
<keyword evidence="1" id="KW-0479">Metal-binding</keyword>
<proteinExistence type="inferred from homology"/>
<dbReference type="PANTHER" id="PTHR33099">
    <property type="entry name" value="FE2OG DIOXYGENASE DOMAIN-CONTAINING PROTEIN"/>
    <property type="match status" value="1"/>
</dbReference>
<dbReference type="GO" id="GO:0016491">
    <property type="term" value="F:oxidoreductase activity"/>
    <property type="evidence" value="ECO:0007669"/>
    <property type="project" value="UniProtKB-KW"/>
</dbReference>
<evidence type="ECO:0000259" key="2">
    <source>
        <dbReference type="PROSITE" id="PS51471"/>
    </source>
</evidence>
<dbReference type="eggNOG" id="ENOG502S0B1">
    <property type="taxonomic scope" value="Eukaryota"/>
</dbReference>
<dbReference type="InParanoid" id="A0A1X7UX57"/>
<evidence type="ECO:0000256" key="1">
    <source>
        <dbReference type="RuleBase" id="RU003682"/>
    </source>
</evidence>
<comment type="similarity">
    <text evidence="1">Belongs to the iron/ascorbate-dependent oxidoreductase family.</text>
</comment>
<dbReference type="Pfam" id="PF13640">
    <property type="entry name" value="2OG-FeII_Oxy_3"/>
    <property type="match status" value="1"/>
</dbReference>
<organism evidence="3">
    <name type="scientific">Amphimedon queenslandica</name>
    <name type="common">Sponge</name>
    <dbReference type="NCBI Taxonomy" id="400682"/>
    <lineage>
        <taxon>Eukaryota</taxon>
        <taxon>Metazoa</taxon>
        <taxon>Porifera</taxon>
        <taxon>Demospongiae</taxon>
        <taxon>Heteroscleromorpha</taxon>
        <taxon>Haplosclerida</taxon>
        <taxon>Niphatidae</taxon>
        <taxon>Amphimedon</taxon>
    </lineage>
</organism>
<dbReference type="GO" id="GO:0046872">
    <property type="term" value="F:metal ion binding"/>
    <property type="evidence" value="ECO:0007669"/>
    <property type="project" value="UniProtKB-KW"/>
</dbReference>
<reference evidence="3" key="1">
    <citation type="submission" date="2017-05" db="UniProtKB">
        <authorList>
            <consortium name="EnsemblMetazoa"/>
        </authorList>
    </citation>
    <scope>IDENTIFICATION</scope>
</reference>
<dbReference type="InterPro" id="IPR044862">
    <property type="entry name" value="Pro_4_hyd_alph_FE2OG_OXY"/>
</dbReference>
<dbReference type="AlphaFoldDB" id="A0A1X7UX57"/>
<feature type="domain" description="Fe2OG dioxygenase" evidence="2">
    <location>
        <begin position="128"/>
        <end position="229"/>
    </location>
</feature>
<sequence>MAMMDRSSSVSSLEGTAHMTVVSSLGKVVSGLESRFACGGSISESTVLISYKKKSGEWSPQPLKLPSTDSTVLQDLLQSCSVASFGLGSQTVTDKDYRDALKLDTDCYITNLNLLNTPIPSTIEKVMDISSPIRAELYKMNIYCTGGHFKSHVDTPRSKDMFGSLVVCLPSPFTGGELVTRHNGRQVTFDWSRDSNTLIQWGAFFSDVEHEVLPVGSGHRITLTYNLYYQETSPTIRSFDVTCNLFYKELQAALHSPHFMREGGILGFYSQHWYNNKSLANTNTKKFARYLKGPDALVYCTAKSLGLHVAIKPLVWRWRYGHGDDNRIVANKFRGFLFEPEEIDYEEDEDFDFYLLFDPHVSFREITWCQSKPFLDEISGCATFYDGNDTTAELYCQTAALLICVPQYTRERSSGSGATKYPRDNLSEAMNICFPKALTKKGT</sequence>
<dbReference type="STRING" id="400682.A0A1X7UX57"/>
<keyword evidence="1" id="KW-0408">Iron</keyword>
<dbReference type="PROSITE" id="PS51471">
    <property type="entry name" value="FE2OG_OXY"/>
    <property type="match status" value="1"/>
</dbReference>
<dbReference type="EnsemblMetazoa" id="Aqu2.1.32271_001">
    <property type="protein sequence ID" value="Aqu2.1.32271_001"/>
    <property type="gene ID" value="Aqu2.1.32271"/>
</dbReference>
<dbReference type="PANTHER" id="PTHR33099:SF14">
    <property type="entry name" value="PROLYL 4-HYDROXYLASE ALPHA SUBUNIT FE(2+) 2OG DIOXYGENASE DOMAIN-CONTAINING PROTEIN"/>
    <property type="match status" value="1"/>
</dbReference>